<keyword evidence="2" id="KW-1185">Reference proteome</keyword>
<evidence type="ECO:0000313" key="2">
    <source>
        <dbReference type="Proteomes" id="UP001164539"/>
    </source>
</evidence>
<protein>
    <submittedName>
        <fullName evidence="1">Shikimate O-hydroxycinnamoyltransferase-like</fullName>
    </submittedName>
</protein>
<proteinExistence type="predicted"/>
<dbReference type="EMBL" id="CM051396">
    <property type="protein sequence ID" value="KAJ4723290.1"/>
    <property type="molecule type" value="Genomic_DNA"/>
</dbReference>
<gene>
    <name evidence="1" type="ORF">OWV82_006676</name>
</gene>
<comment type="caution">
    <text evidence="1">The sequence shown here is derived from an EMBL/GenBank/DDBJ whole genome shotgun (WGS) entry which is preliminary data.</text>
</comment>
<reference evidence="1 2" key="1">
    <citation type="journal article" date="2023" name="Science">
        <title>Complex scaffold remodeling in plant triterpene biosynthesis.</title>
        <authorList>
            <person name="De La Pena R."/>
            <person name="Hodgson H."/>
            <person name="Liu J.C."/>
            <person name="Stephenson M.J."/>
            <person name="Martin A.C."/>
            <person name="Owen C."/>
            <person name="Harkess A."/>
            <person name="Leebens-Mack J."/>
            <person name="Jimenez L.E."/>
            <person name="Osbourn A."/>
            <person name="Sattely E.S."/>
        </authorList>
    </citation>
    <scope>NUCLEOTIDE SEQUENCE [LARGE SCALE GENOMIC DNA]</scope>
    <source>
        <strain evidence="2">cv. JPN11</strain>
        <tissue evidence="1">Leaf</tissue>
    </source>
</reference>
<organism evidence="1 2">
    <name type="scientific">Melia azedarach</name>
    <name type="common">Chinaberry tree</name>
    <dbReference type="NCBI Taxonomy" id="155640"/>
    <lineage>
        <taxon>Eukaryota</taxon>
        <taxon>Viridiplantae</taxon>
        <taxon>Streptophyta</taxon>
        <taxon>Embryophyta</taxon>
        <taxon>Tracheophyta</taxon>
        <taxon>Spermatophyta</taxon>
        <taxon>Magnoliopsida</taxon>
        <taxon>eudicotyledons</taxon>
        <taxon>Gunneridae</taxon>
        <taxon>Pentapetalae</taxon>
        <taxon>rosids</taxon>
        <taxon>malvids</taxon>
        <taxon>Sapindales</taxon>
        <taxon>Meliaceae</taxon>
        <taxon>Melia</taxon>
    </lineage>
</organism>
<sequence length="408" mass="45789">MVTKGEFTVTVSRKEAVAAAVPLPEYWLPFSNMDLILPPVNAGCFFWYKKTELDNNNNFASFVGVLKKSLAEVLLLYYALAGEIMFNSVGEPELLCNNRGVEFVEAYANVELRELDLHNPDESIKGKFMPQINFGVLSVQATELKCGGIVVACNSDHRIVDLYSINLFLISWTEIAQSKPISSPPCFRRSLLNPKRRHSIDPTVDAMYVPISKLPPRPTEPQQANDDHNISRIYYVTNDKINEINALASANGSKRTKFESFSAYLWKMVAKCYGSNKEKVSKMEKVQGFLGTVVTEDHFVGLIDRIETHRPEPILSKMYINGSDDGPTFFVSSGKGLETSKVDFGWGKPMIGSCYFPLEDNAGYVMPIPNPIGNGDWVVYMHLLKKQLDFIEAEASDVFTPLTFEYLN</sequence>
<accession>A0ACC1YHY8</accession>
<name>A0ACC1YHY8_MELAZ</name>
<dbReference type="Proteomes" id="UP001164539">
    <property type="component" value="Chromosome 3"/>
</dbReference>
<evidence type="ECO:0000313" key="1">
    <source>
        <dbReference type="EMBL" id="KAJ4723290.1"/>
    </source>
</evidence>